<feature type="compositionally biased region" description="Acidic residues" evidence="1">
    <location>
        <begin position="15"/>
        <end position="25"/>
    </location>
</feature>
<name>A0ABP3LI77_9ACTN</name>
<evidence type="ECO:0008006" key="4">
    <source>
        <dbReference type="Google" id="ProtNLM"/>
    </source>
</evidence>
<sequence length="146" mass="15800">MREDPRMPRAKRDDELPDVPDEAAVEPEQAPAAAPAPEPRHAPAQATGDDSPFEPYPGEHFFHGGRTSPIIRAMAGRLTALGHVPDGVSLGADWTNSHLRAFAAFQHELRPKDGGDTSGIPDEVAWNRLQVPRVSPRTTRNSEASA</sequence>
<feature type="compositionally biased region" description="Basic and acidic residues" evidence="1">
    <location>
        <begin position="1"/>
        <end position="14"/>
    </location>
</feature>
<proteinExistence type="predicted"/>
<gene>
    <name evidence="2" type="ORF">GCM10010361_77550</name>
</gene>
<evidence type="ECO:0000256" key="1">
    <source>
        <dbReference type="SAM" id="MobiDB-lite"/>
    </source>
</evidence>
<comment type="caution">
    <text evidence="2">The sequence shown here is derived from an EMBL/GenBank/DDBJ whole genome shotgun (WGS) entry which is preliminary data.</text>
</comment>
<feature type="compositionally biased region" description="Low complexity" evidence="1">
    <location>
        <begin position="26"/>
        <end position="35"/>
    </location>
</feature>
<dbReference type="Proteomes" id="UP001500909">
    <property type="component" value="Unassembled WGS sequence"/>
</dbReference>
<organism evidence="2 3">
    <name type="scientific">Streptomyces olivaceiscleroticus</name>
    <dbReference type="NCBI Taxonomy" id="68245"/>
    <lineage>
        <taxon>Bacteria</taxon>
        <taxon>Bacillati</taxon>
        <taxon>Actinomycetota</taxon>
        <taxon>Actinomycetes</taxon>
        <taxon>Kitasatosporales</taxon>
        <taxon>Streptomycetaceae</taxon>
        <taxon>Streptomyces</taxon>
    </lineage>
</organism>
<keyword evidence="3" id="KW-1185">Reference proteome</keyword>
<accession>A0ABP3LI77</accession>
<dbReference type="EMBL" id="BAAABY010000070">
    <property type="protein sequence ID" value="GAA0500609.1"/>
    <property type="molecule type" value="Genomic_DNA"/>
</dbReference>
<feature type="region of interest" description="Disordered" evidence="1">
    <location>
        <begin position="1"/>
        <end position="64"/>
    </location>
</feature>
<evidence type="ECO:0000313" key="2">
    <source>
        <dbReference type="EMBL" id="GAA0500609.1"/>
    </source>
</evidence>
<evidence type="ECO:0000313" key="3">
    <source>
        <dbReference type="Proteomes" id="UP001500909"/>
    </source>
</evidence>
<protein>
    <recommendedName>
        <fullName evidence="4">Peptidoglycan binding-like domain-containing protein</fullName>
    </recommendedName>
</protein>
<reference evidence="3" key="1">
    <citation type="journal article" date="2019" name="Int. J. Syst. Evol. Microbiol.">
        <title>The Global Catalogue of Microorganisms (GCM) 10K type strain sequencing project: providing services to taxonomists for standard genome sequencing and annotation.</title>
        <authorList>
            <consortium name="The Broad Institute Genomics Platform"/>
            <consortium name="The Broad Institute Genome Sequencing Center for Infectious Disease"/>
            <person name="Wu L."/>
            <person name="Ma J."/>
        </authorList>
    </citation>
    <scope>NUCLEOTIDE SEQUENCE [LARGE SCALE GENOMIC DNA]</scope>
    <source>
        <strain evidence="3">JCM 4805</strain>
    </source>
</reference>